<evidence type="ECO:0000313" key="1">
    <source>
        <dbReference type="EMBL" id="ROQ20739.1"/>
    </source>
</evidence>
<sequence>MTVLRIFSALLIIGAAVYWLLNPGSNAEPVIVIIGSCVGLIFSFKDLVAKKAKEVRETATPDQISIKLITKNVRCYKEWIDYGIQLNFEIFFNEKVLLKAVYLDYKEPHGFGENWTQRAQIFSAKMMEDDLLLSDLQTVVDQLKNSVKLPELPQIFEEKSILQVTIGGFIPGERLPDGWEGITLSNWTLVIEFDENECVEIPLTLDPHCKSEKRPTEWKYVGFVNA</sequence>
<dbReference type="RefSeq" id="WP_123637841.1">
    <property type="nucleotide sequence ID" value="NZ_RJUK01000001.1"/>
</dbReference>
<dbReference type="AlphaFoldDB" id="A0A3N1NY57"/>
<reference evidence="1 2" key="1">
    <citation type="submission" date="2018-11" db="EMBL/GenBank/DDBJ databases">
        <title>Genomic Encyclopedia of Type Strains, Phase IV (KMG-IV): sequencing the most valuable type-strain genomes for metagenomic binning, comparative biology and taxonomic classification.</title>
        <authorList>
            <person name="Goeker M."/>
        </authorList>
    </citation>
    <scope>NUCLEOTIDE SEQUENCE [LARGE SCALE GENOMIC DNA]</scope>
    <source>
        <strain evidence="1 2">DSM 16974</strain>
    </source>
</reference>
<dbReference type="Proteomes" id="UP000273643">
    <property type="component" value="Unassembled WGS sequence"/>
</dbReference>
<gene>
    <name evidence="1" type="ORF">EDC38_1352</name>
</gene>
<proteinExistence type="predicted"/>
<dbReference type="OrthoDB" id="9933870at2"/>
<evidence type="ECO:0000313" key="2">
    <source>
        <dbReference type="Proteomes" id="UP000273643"/>
    </source>
</evidence>
<organism evidence="1 2">
    <name type="scientific">Marinimicrobium koreense</name>
    <dbReference type="NCBI Taxonomy" id="306545"/>
    <lineage>
        <taxon>Bacteria</taxon>
        <taxon>Pseudomonadati</taxon>
        <taxon>Pseudomonadota</taxon>
        <taxon>Gammaproteobacteria</taxon>
        <taxon>Cellvibrionales</taxon>
        <taxon>Cellvibrionaceae</taxon>
        <taxon>Marinimicrobium</taxon>
    </lineage>
</organism>
<comment type="caution">
    <text evidence="1">The sequence shown here is derived from an EMBL/GenBank/DDBJ whole genome shotgun (WGS) entry which is preliminary data.</text>
</comment>
<name>A0A3N1NY57_9GAMM</name>
<accession>A0A3N1NY57</accession>
<protein>
    <submittedName>
        <fullName evidence="1">Uncharacterized protein</fullName>
    </submittedName>
</protein>
<keyword evidence="2" id="KW-1185">Reference proteome</keyword>
<dbReference type="EMBL" id="RJUK01000001">
    <property type="protein sequence ID" value="ROQ20739.1"/>
    <property type="molecule type" value="Genomic_DNA"/>
</dbReference>